<keyword evidence="2" id="KW-0472">Membrane</keyword>
<feature type="region of interest" description="Disordered" evidence="1">
    <location>
        <begin position="219"/>
        <end position="256"/>
    </location>
</feature>
<reference evidence="4" key="1">
    <citation type="submission" date="2016-10" db="EMBL/GenBank/DDBJ databases">
        <authorList>
            <person name="Varghese N."/>
            <person name="Submissions S."/>
        </authorList>
    </citation>
    <scope>NUCLEOTIDE SEQUENCE [LARGE SCALE GENOMIC DNA]</scope>
    <source>
        <strain evidence="4">DC30,IBRC 10041,KCTC 4046</strain>
    </source>
</reference>
<feature type="transmembrane region" description="Helical" evidence="2">
    <location>
        <begin position="146"/>
        <end position="168"/>
    </location>
</feature>
<dbReference type="AlphaFoldDB" id="A0A1H3EE91"/>
<dbReference type="EMBL" id="FNPC01000001">
    <property type="protein sequence ID" value="SDX76234.1"/>
    <property type="molecule type" value="Genomic_DNA"/>
</dbReference>
<feature type="transmembrane region" description="Helical" evidence="2">
    <location>
        <begin position="75"/>
        <end position="95"/>
    </location>
</feature>
<accession>A0A1H3EE91</accession>
<feature type="transmembrane region" description="Helical" evidence="2">
    <location>
        <begin position="335"/>
        <end position="353"/>
    </location>
</feature>
<feature type="transmembrane region" description="Helical" evidence="2">
    <location>
        <begin position="180"/>
        <end position="206"/>
    </location>
</feature>
<keyword evidence="2" id="KW-1133">Transmembrane helix</keyword>
<feature type="compositionally biased region" description="Basic and acidic residues" evidence="1">
    <location>
        <begin position="245"/>
        <end position="256"/>
    </location>
</feature>
<name>A0A1H3EE91_9EURY</name>
<organism evidence="3 4">
    <name type="scientific">Halopenitus persicus</name>
    <dbReference type="NCBI Taxonomy" id="1048396"/>
    <lineage>
        <taxon>Archaea</taxon>
        <taxon>Methanobacteriati</taxon>
        <taxon>Methanobacteriota</taxon>
        <taxon>Stenosarchaea group</taxon>
        <taxon>Halobacteria</taxon>
        <taxon>Halobacteriales</taxon>
        <taxon>Haloferacaceae</taxon>
        <taxon>Halopenitus</taxon>
    </lineage>
</organism>
<dbReference type="PANTHER" id="PTHR38139:SF1">
    <property type="entry name" value="NUCLEOSIDE TRANSPORTER_FEOB GTPASE GATE DOMAIN-CONTAINING PROTEIN"/>
    <property type="match status" value="1"/>
</dbReference>
<proteinExistence type="predicted"/>
<gene>
    <name evidence="3" type="ORF">SAMN05216564_101372</name>
</gene>
<dbReference type="PANTHER" id="PTHR38139">
    <property type="entry name" value="GATE DOMAIN-CONTAINING PROTEIN"/>
    <property type="match status" value="1"/>
</dbReference>
<protein>
    <recommendedName>
        <fullName evidence="5">Nucleoside recognition</fullName>
    </recommendedName>
</protein>
<evidence type="ECO:0008006" key="5">
    <source>
        <dbReference type="Google" id="ProtNLM"/>
    </source>
</evidence>
<evidence type="ECO:0000256" key="1">
    <source>
        <dbReference type="SAM" id="MobiDB-lite"/>
    </source>
</evidence>
<dbReference type="Proteomes" id="UP000199079">
    <property type="component" value="Unassembled WGS sequence"/>
</dbReference>
<keyword evidence="4" id="KW-1185">Reference proteome</keyword>
<feature type="transmembrane region" description="Helical" evidence="2">
    <location>
        <begin position="373"/>
        <end position="394"/>
    </location>
</feature>
<dbReference type="InterPro" id="IPR038880">
    <property type="entry name" value="MJ0871-like"/>
</dbReference>
<sequence>MFGAAIVDPVLWAVHQSMMSFQPTMTSFQPTMTSFQPTMTSLQPSTLALQIPPTSAIAAETVALLREVIPRLTRITVFIALGVFVANLVVSFGLIQYIAGVAGYLTRPANLPDEVGTAILTTAASTTAGYATLAEYRESGLLDDRATIVAVMINTFFGFVQHVFTYYVPVLIPILGFHTGVLYVSIRAGISLAITIAGVAIGGLVLSSRNVDRSALADLETGHGDGETGDASESGAPPTDDDSPDSPRDRAREAARKTAGTLRRIVPRLAVVYTLVIALITHVDVAALTGVAEPLTAAIGLPGASVAIVAVYSLDTTAGAVAIAPLIGEPFTPRTAVITMLLGGIVSFAVSTFKRSIPFQFGIWGPEFGLKVIAVNTAMKLVFITVAIAGLLLAP</sequence>
<keyword evidence="2" id="KW-0812">Transmembrane</keyword>
<feature type="transmembrane region" description="Helical" evidence="2">
    <location>
        <begin position="265"/>
        <end position="283"/>
    </location>
</feature>
<evidence type="ECO:0000313" key="3">
    <source>
        <dbReference type="EMBL" id="SDX76234.1"/>
    </source>
</evidence>
<evidence type="ECO:0000313" key="4">
    <source>
        <dbReference type="Proteomes" id="UP000199079"/>
    </source>
</evidence>
<evidence type="ECO:0000256" key="2">
    <source>
        <dbReference type="SAM" id="Phobius"/>
    </source>
</evidence>
<feature type="transmembrane region" description="Helical" evidence="2">
    <location>
        <begin position="115"/>
        <end position="134"/>
    </location>
</feature>